<sequence length="177" mass="19752">MRAKVIELCGVIIPMVASHQNLPTLGFFSWRLGHELLPRNVKIASIRNGFDQGCPRCGAVAEALIHALKDCPISREVLFIGEWDTSIMSRQYDHCIDSLVNMMGALDKRAMADLMTTLWNCWNNRNNLCSKNEAIKKWEKPPKGIVKINFDASINVNKMGYGMIIRDDDGFVLGGGG</sequence>
<proteinExistence type="predicted"/>
<dbReference type="EMBL" id="JABFAA010000009">
    <property type="protein sequence ID" value="MBA0692822.1"/>
    <property type="molecule type" value="Genomic_DNA"/>
</dbReference>
<dbReference type="Proteomes" id="UP000593577">
    <property type="component" value="Unassembled WGS sequence"/>
</dbReference>
<comment type="caution">
    <text evidence="1">The sequence shown here is derived from an EMBL/GenBank/DDBJ whole genome shotgun (WGS) entry which is preliminary data.</text>
</comment>
<reference evidence="1 2" key="1">
    <citation type="journal article" date="2019" name="Genome Biol. Evol.">
        <title>Insights into the evolution of the New World diploid cottons (Gossypium, subgenus Houzingenia) based on genome sequencing.</title>
        <authorList>
            <person name="Grover C.E."/>
            <person name="Arick M.A. 2nd"/>
            <person name="Thrash A."/>
            <person name="Conover J.L."/>
            <person name="Sanders W.S."/>
            <person name="Peterson D.G."/>
            <person name="Frelichowski J.E."/>
            <person name="Scheffler J.A."/>
            <person name="Scheffler B.E."/>
            <person name="Wendel J.F."/>
        </authorList>
    </citation>
    <scope>NUCLEOTIDE SEQUENCE [LARGE SCALE GENOMIC DNA]</scope>
    <source>
        <strain evidence="1">185</strain>
        <tissue evidence="1">Leaf</tissue>
    </source>
</reference>
<name>A0A7J8Y042_GOSAI</name>
<dbReference type="PANTHER" id="PTHR47074">
    <property type="entry name" value="BNAC02G40300D PROTEIN"/>
    <property type="match status" value="1"/>
</dbReference>
<dbReference type="InterPro" id="IPR052929">
    <property type="entry name" value="RNase_H-like_EbsB-rel"/>
</dbReference>
<feature type="non-terminal residue" evidence="1">
    <location>
        <position position="1"/>
    </location>
</feature>
<protein>
    <recommendedName>
        <fullName evidence="3">Reverse transcriptase zinc-binding domain-containing protein</fullName>
    </recommendedName>
</protein>
<accession>A0A7J8Y042</accession>
<gene>
    <name evidence="1" type="ORF">Goari_010355</name>
</gene>
<evidence type="ECO:0000313" key="2">
    <source>
        <dbReference type="Proteomes" id="UP000593577"/>
    </source>
</evidence>
<keyword evidence="2" id="KW-1185">Reference proteome</keyword>
<organism evidence="1 2">
    <name type="scientific">Gossypium aridum</name>
    <name type="common">American cotton</name>
    <name type="synonym">Erioxylum aridum</name>
    <dbReference type="NCBI Taxonomy" id="34290"/>
    <lineage>
        <taxon>Eukaryota</taxon>
        <taxon>Viridiplantae</taxon>
        <taxon>Streptophyta</taxon>
        <taxon>Embryophyta</taxon>
        <taxon>Tracheophyta</taxon>
        <taxon>Spermatophyta</taxon>
        <taxon>Magnoliopsida</taxon>
        <taxon>eudicotyledons</taxon>
        <taxon>Gunneridae</taxon>
        <taxon>Pentapetalae</taxon>
        <taxon>rosids</taxon>
        <taxon>malvids</taxon>
        <taxon>Malvales</taxon>
        <taxon>Malvaceae</taxon>
        <taxon>Malvoideae</taxon>
        <taxon>Gossypium</taxon>
    </lineage>
</organism>
<dbReference type="AlphaFoldDB" id="A0A7J8Y042"/>
<evidence type="ECO:0008006" key="3">
    <source>
        <dbReference type="Google" id="ProtNLM"/>
    </source>
</evidence>
<dbReference type="PANTHER" id="PTHR47074:SF48">
    <property type="entry name" value="POLYNUCLEOTIDYL TRANSFERASE, RIBONUCLEASE H-LIKE SUPERFAMILY PROTEIN"/>
    <property type="match status" value="1"/>
</dbReference>
<evidence type="ECO:0000313" key="1">
    <source>
        <dbReference type="EMBL" id="MBA0692822.1"/>
    </source>
</evidence>